<organism evidence="2">
    <name type="scientific">Arion vulgaris</name>
    <dbReference type="NCBI Taxonomy" id="1028688"/>
    <lineage>
        <taxon>Eukaryota</taxon>
        <taxon>Metazoa</taxon>
        <taxon>Spiralia</taxon>
        <taxon>Lophotrochozoa</taxon>
        <taxon>Mollusca</taxon>
        <taxon>Gastropoda</taxon>
        <taxon>Heterobranchia</taxon>
        <taxon>Euthyneura</taxon>
        <taxon>Panpulmonata</taxon>
        <taxon>Eupulmonata</taxon>
        <taxon>Stylommatophora</taxon>
        <taxon>Helicina</taxon>
        <taxon>Arionoidea</taxon>
        <taxon>Arionidae</taxon>
        <taxon>Arion</taxon>
    </lineage>
</organism>
<accession>A0A0B7C6L8</accession>
<feature type="region of interest" description="Disordered" evidence="1">
    <location>
        <begin position="30"/>
        <end position="56"/>
    </location>
</feature>
<dbReference type="AlphaFoldDB" id="A0A0B7C6L8"/>
<feature type="non-terminal residue" evidence="2">
    <location>
        <position position="1"/>
    </location>
</feature>
<feature type="compositionally biased region" description="Polar residues" evidence="1">
    <location>
        <begin position="46"/>
        <end position="56"/>
    </location>
</feature>
<reference evidence="2" key="1">
    <citation type="submission" date="2014-12" db="EMBL/GenBank/DDBJ databases">
        <title>Insight into the proteome of Arion vulgaris.</title>
        <authorList>
            <person name="Aradska J."/>
            <person name="Bulat T."/>
            <person name="Smidak R."/>
            <person name="Sarate P."/>
            <person name="Gangsoo J."/>
            <person name="Sialana F."/>
            <person name="Bilban M."/>
            <person name="Lubec G."/>
        </authorList>
    </citation>
    <scope>NUCLEOTIDE SEQUENCE</scope>
    <source>
        <tissue evidence="2">Skin</tissue>
    </source>
</reference>
<proteinExistence type="predicted"/>
<dbReference type="EMBL" id="HACG01053360">
    <property type="protein sequence ID" value="CEL00231.1"/>
    <property type="molecule type" value="Transcribed_RNA"/>
</dbReference>
<evidence type="ECO:0000313" key="2">
    <source>
        <dbReference type="EMBL" id="CEL00231.1"/>
    </source>
</evidence>
<name>A0A0B7C6L8_9EUPU</name>
<evidence type="ECO:0000256" key="1">
    <source>
        <dbReference type="SAM" id="MobiDB-lite"/>
    </source>
</evidence>
<protein>
    <submittedName>
        <fullName evidence="2">Uncharacterized protein</fullName>
    </submittedName>
</protein>
<sequence length="56" mass="6407">ESCKNTHGLEEYSFSQSSLEQVFLHFARQQLEEDEDDDTRDALAGRSQSRLSNMAV</sequence>
<gene>
    <name evidence="2" type="primary">ORF223187</name>
</gene>